<dbReference type="GO" id="GO:0005876">
    <property type="term" value="C:spindle microtubule"/>
    <property type="evidence" value="ECO:0007669"/>
    <property type="project" value="TreeGrafter"/>
</dbReference>
<dbReference type="GO" id="GO:0040001">
    <property type="term" value="P:establishment of mitotic spindle localization"/>
    <property type="evidence" value="ECO:0007669"/>
    <property type="project" value="TreeGrafter"/>
</dbReference>
<dbReference type="SUPFAM" id="SSF48371">
    <property type="entry name" value="ARM repeat"/>
    <property type="match status" value="2"/>
</dbReference>
<evidence type="ECO:0000256" key="2">
    <source>
        <dbReference type="ARBA" id="ARBA00022490"/>
    </source>
</evidence>
<dbReference type="GO" id="GO:0072686">
    <property type="term" value="C:mitotic spindle"/>
    <property type="evidence" value="ECO:0007669"/>
    <property type="project" value="TreeGrafter"/>
</dbReference>
<accession>A0A9P0F103</accession>
<feature type="compositionally biased region" description="Low complexity" evidence="6">
    <location>
        <begin position="1041"/>
        <end position="1054"/>
    </location>
</feature>
<dbReference type="GO" id="GO:0005815">
    <property type="term" value="C:microtubule organizing center"/>
    <property type="evidence" value="ECO:0007669"/>
    <property type="project" value="TreeGrafter"/>
</dbReference>
<dbReference type="GO" id="GO:0045180">
    <property type="term" value="C:basal cortex"/>
    <property type="evidence" value="ECO:0007669"/>
    <property type="project" value="TreeGrafter"/>
</dbReference>
<dbReference type="PANTHER" id="PTHR21567:SF9">
    <property type="entry name" value="CLIP-ASSOCIATING PROTEIN"/>
    <property type="match status" value="1"/>
</dbReference>
<organism evidence="8 9">
    <name type="scientific">Bemisia tabaci</name>
    <name type="common">Sweetpotato whitefly</name>
    <name type="synonym">Aleurodes tabaci</name>
    <dbReference type="NCBI Taxonomy" id="7038"/>
    <lineage>
        <taxon>Eukaryota</taxon>
        <taxon>Metazoa</taxon>
        <taxon>Ecdysozoa</taxon>
        <taxon>Arthropoda</taxon>
        <taxon>Hexapoda</taxon>
        <taxon>Insecta</taxon>
        <taxon>Pterygota</taxon>
        <taxon>Neoptera</taxon>
        <taxon>Paraneoptera</taxon>
        <taxon>Hemiptera</taxon>
        <taxon>Sternorrhyncha</taxon>
        <taxon>Aleyrodoidea</taxon>
        <taxon>Aleyrodidae</taxon>
        <taxon>Aleyrodinae</taxon>
        <taxon>Bemisia</taxon>
    </lineage>
</organism>
<keyword evidence="3" id="KW-0677">Repeat</keyword>
<dbReference type="Gene3D" id="1.25.10.10">
    <property type="entry name" value="Leucine-rich Repeat Variant"/>
    <property type="match status" value="4"/>
</dbReference>
<keyword evidence="9" id="KW-1185">Reference proteome</keyword>
<feature type="repeat" description="HEAT" evidence="5">
    <location>
        <begin position="1307"/>
        <end position="1345"/>
    </location>
</feature>
<dbReference type="GO" id="GO:0008017">
    <property type="term" value="F:microtubule binding"/>
    <property type="evidence" value="ECO:0007669"/>
    <property type="project" value="TreeGrafter"/>
</dbReference>
<proteinExistence type="predicted"/>
<feature type="domain" description="TOG" evidence="7">
    <location>
        <begin position="1130"/>
        <end position="1370"/>
    </location>
</feature>
<keyword evidence="2" id="KW-0963">Cytoplasm</keyword>
<feature type="domain" description="TOG" evidence="7">
    <location>
        <begin position="798"/>
        <end position="1047"/>
    </location>
</feature>
<feature type="region of interest" description="Disordered" evidence="6">
    <location>
        <begin position="1040"/>
        <end position="1062"/>
    </location>
</feature>
<dbReference type="GO" id="GO:1902903">
    <property type="term" value="P:regulation of supramolecular fiber organization"/>
    <property type="evidence" value="ECO:0007669"/>
    <property type="project" value="UniProtKB-ARBA"/>
</dbReference>
<dbReference type="InterPro" id="IPR021133">
    <property type="entry name" value="HEAT_type_2"/>
</dbReference>
<dbReference type="GO" id="GO:0005881">
    <property type="term" value="C:cytoplasmic microtubule"/>
    <property type="evidence" value="ECO:0007669"/>
    <property type="project" value="TreeGrafter"/>
</dbReference>
<dbReference type="Proteomes" id="UP001152759">
    <property type="component" value="Chromosome 2"/>
</dbReference>
<dbReference type="EMBL" id="OU963863">
    <property type="protein sequence ID" value="CAH0385173.1"/>
    <property type="molecule type" value="Genomic_DNA"/>
</dbReference>
<dbReference type="InterPro" id="IPR011989">
    <property type="entry name" value="ARM-like"/>
</dbReference>
<dbReference type="PROSITE" id="PS50077">
    <property type="entry name" value="HEAT_REPEAT"/>
    <property type="match status" value="2"/>
</dbReference>
<evidence type="ECO:0000256" key="4">
    <source>
        <dbReference type="ARBA" id="ARBA00023212"/>
    </source>
</evidence>
<feature type="domain" description="TOG" evidence="7">
    <location>
        <begin position="327"/>
        <end position="552"/>
    </location>
</feature>
<evidence type="ECO:0000256" key="3">
    <source>
        <dbReference type="ARBA" id="ARBA00022737"/>
    </source>
</evidence>
<feature type="region of interest" description="Disordered" evidence="6">
    <location>
        <begin position="615"/>
        <end position="775"/>
    </location>
</feature>
<feature type="repeat" description="HEAT" evidence="5">
    <location>
        <begin position="172"/>
        <end position="210"/>
    </location>
</feature>
<dbReference type="InterPro" id="IPR034085">
    <property type="entry name" value="TOG"/>
</dbReference>
<evidence type="ECO:0000259" key="7">
    <source>
        <dbReference type="SMART" id="SM01349"/>
    </source>
</evidence>
<evidence type="ECO:0000313" key="8">
    <source>
        <dbReference type="EMBL" id="CAH0385173.1"/>
    </source>
</evidence>
<sequence length="1376" mass="152739">MNAKKLAAVKCMDDFQALIAVADTKDKLILGDKIFNFISDETNSIECEDIGLFIDALVPWCHSSNHKVTLIGIEILTALAERMKSDFRSHVSIILMAMIERLGDSKEAVRKKAQHLLLTLMSQGAMSPAYLFEKLATTGFMHKNSYIREESLKCLLSTIEIHGVKSVGVQKLLPLIIKLLSDSSVTVREAAMNTMVELYKNIGDPLKYSLLKNQSVPPNKMQHILENFEKVSGCVKEGDDNFSDTNSLELDEVDRSANKVAVKKIAPLLGSASQPSSLRQIRMNSGLNLKRNGDSLPRTGATAAAGAVDEDSFLRSFEDVPKVQIFSGKNACEQMMKIKETLENGSIEWDKRVDALKRFRSLLVAGASNYEEFFQNLRYLELCFQTSCKDLRSQVVRETCITVSFLSASITSKAEHFCEFLFPVLINLIQNSAKVISTSGLVCIRIVLKNTHSPRFIPIISQSLQSKSREIRRACCEFLDLIVHSWSTHSLEKHVGLLQDAIKRGITDPDSEARALSRKAYFGFSEIFPEQAEVLYNSLGNVYKKAVSGDASNFGSTNSLNQPSITQPTIKPIKYPETSQMPQSYSNRRKSNSAIDLQAAQRAKARAHYAALARQKVGSGVSSLQRTAKVSTPEPIERTSRTRSRMSVSQPSSRSSSPSSKLNSLIYSPSSRARRGSSGIPRSTDTSREPSPNRFSSKHIRGRPPIQSPARPVMAQKMLQQSREVESALADALGSTPDSHSSLLISPRRSYRSFDERSDDSETSSICSERSFDISGRKSSDPYSWNHHHNAHSRFSNCDPEELKNSIGEIVISCESVDWGDRKDGLVSLQRFFQAGNKLSPSDLKHVCDVFTKMFSDSYTKVFSLFLDTLNELIIAHAADLHSWLYLLLTRLFNKSGTDLLNSIQTKIFKTLKIVREVFPSNVQLHSVFRYLVDPTQTPNPKSKLAVLNFITSLAAKSNPSQAFVAPENQKDYSLPALKKMVGWIMGDNIKNGPELKRAAQEAVLALFNLNAPQVTLRFSQFPQEYQEAASNLIKMRLRRSNSGSSNGPYSPGYDSFSAASSHDENINPEEVYQTLVRTTAEIQKYSVESGFSGEAESHDSGISQLSQHDKTDTQPYQEGTSPVDTADSSFDSSEKDEQSLCKALDDMSITEDNSSAAVDSKTEIAKLNDLVCHSSGPVLEKNFKGILRRVIQLLADPDPKIREASILLLYSLIKNSAITHCFTNYVELLILKLFETIQDSSRVASRVAELCALAASSILPTKQVLRTVVPLITAEDFPVNALAIKMLTQVTQPENSQFLQDYITVIMPGLLQCYENQDSSVRKSAVFCMVALHKVLGEDVLAPYLNTLNGAKLKLLHLYIKRSSQNQSPTSPKNN</sequence>
<gene>
    <name evidence="8" type="ORF">BEMITA_LOCUS4426</name>
</gene>
<dbReference type="PANTHER" id="PTHR21567">
    <property type="entry name" value="CLASP"/>
    <property type="match status" value="1"/>
</dbReference>
<evidence type="ECO:0000256" key="5">
    <source>
        <dbReference type="PROSITE-ProRule" id="PRU00103"/>
    </source>
</evidence>
<dbReference type="Pfam" id="PF12348">
    <property type="entry name" value="CLASP_N"/>
    <property type="match status" value="2"/>
</dbReference>
<dbReference type="InterPro" id="IPR016024">
    <property type="entry name" value="ARM-type_fold"/>
</dbReference>
<keyword evidence="4" id="KW-0206">Cytoskeleton</keyword>
<dbReference type="GO" id="GO:0090307">
    <property type="term" value="P:mitotic spindle assembly"/>
    <property type="evidence" value="ECO:0007669"/>
    <property type="project" value="TreeGrafter"/>
</dbReference>
<evidence type="ECO:0000313" key="9">
    <source>
        <dbReference type="Proteomes" id="UP001152759"/>
    </source>
</evidence>
<dbReference type="GO" id="GO:0000776">
    <property type="term" value="C:kinetochore"/>
    <property type="evidence" value="ECO:0007669"/>
    <property type="project" value="TreeGrafter"/>
</dbReference>
<feature type="compositionally biased region" description="Polar residues" evidence="6">
    <location>
        <begin position="620"/>
        <end position="630"/>
    </location>
</feature>
<feature type="compositionally biased region" description="Polar residues" evidence="6">
    <location>
        <begin position="1114"/>
        <end position="1132"/>
    </location>
</feature>
<dbReference type="InterPro" id="IPR024395">
    <property type="entry name" value="CLASP_N_dom"/>
</dbReference>
<reference evidence="8" key="1">
    <citation type="submission" date="2021-12" db="EMBL/GenBank/DDBJ databases">
        <authorList>
            <person name="King R."/>
        </authorList>
    </citation>
    <scope>NUCLEOTIDE SEQUENCE</scope>
</reference>
<feature type="domain" description="TOG" evidence="7">
    <location>
        <begin position="5"/>
        <end position="237"/>
    </location>
</feature>
<evidence type="ECO:0000256" key="6">
    <source>
        <dbReference type="SAM" id="MobiDB-lite"/>
    </source>
</evidence>
<comment type="subcellular location">
    <subcellularLocation>
        <location evidence="1">Cytoplasm</location>
        <location evidence="1">Cytoskeleton</location>
    </subcellularLocation>
</comment>
<feature type="region of interest" description="Disordered" evidence="6">
    <location>
        <begin position="553"/>
        <end position="593"/>
    </location>
</feature>
<evidence type="ECO:0000256" key="1">
    <source>
        <dbReference type="ARBA" id="ARBA00004245"/>
    </source>
</evidence>
<feature type="compositionally biased region" description="Polar residues" evidence="6">
    <location>
        <begin position="553"/>
        <end position="569"/>
    </location>
</feature>
<dbReference type="SMART" id="SM01349">
    <property type="entry name" value="TOG"/>
    <property type="match status" value="4"/>
</dbReference>
<dbReference type="GO" id="GO:0031110">
    <property type="term" value="P:regulation of microtubule polymerization or depolymerization"/>
    <property type="evidence" value="ECO:0007669"/>
    <property type="project" value="UniProtKB-ARBA"/>
</dbReference>
<feature type="compositionally biased region" description="Low complexity" evidence="6">
    <location>
        <begin position="645"/>
        <end position="660"/>
    </location>
</feature>
<protein>
    <recommendedName>
        <fullName evidence="7">TOG domain-containing protein</fullName>
    </recommendedName>
</protein>
<name>A0A9P0F103_BEMTA</name>
<feature type="compositionally biased region" description="Polar residues" evidence="6">
    <location>
        <begin position="577"/>
        <end position="586"/>
    </location>
</feature>
<dbReference type="KEGG" id="btab:109044727"/>
<feature type="region of interest" description="Disordered" evidence="6">
    <location>
        <begin position="1091"/>
        <end position="1138"/>
    </location>
</feature>
<dbReference type="OrthoDB" id="46159at2759"/>
<feature type="compositionally biased region" description="Low complexity" evidence="6">
    <location>
        <begin position="668"/>
        <end position="683"/>
    </location>
</feature>